<proteinExistence type="predicted"/>
<dbReference type="Proteomes" id="UP000192328">
    <property type="component" value="Unassembled WGS sequence"/>
</dbReference>
<sequence length="407" mass="46970">MTGGREKIAFVCQRYGLEVNGGAELHCRQLAERMAARYDVTVYTTCALDYITWKNHYAAGEEMISGVQVKRFPVERERNKERFDRISDRVFSDPSHTDEEEKEWIEEQGPFCPELIRVLREERRTYRVVFFMTYLYYLTATGLTDDFENAMLIPTVHDEPPVYLRHYEKVFNAAKAIAWNTEEEKAFAEKRFPSIRGKKGILAGVGIDEPAVPLPEIPEELRGTRYLVYAGRIDESKGCREMMEAFRRYRDNSKSGLKLVLVGKPVMDIPKDPDIIPLGFVSDEMKLALMRDAFALVLFSKYESLSMVVLESMMMGRPVIVTGQCKVLKGHCVRSNAGLYFNGYAEFDGCVSWLLAHPEAYEVMRENGRRYVKENYCWGRILDKFSELIQNEVGSRRQEVRLRAGLC</sequence>
<dbReference type="EMBL" id="FWXZ01000005">
    <property type="protein sequence ID" value="SMC76344.1"/>
    <property type="molecule type" value="Genomic_DNA"/>
</dbReference>
<reference evidence="1" key="1">
    <citation type="submission" date="2017-04" db="EMBL/GenBank/DDBJ databases">
        <authorList>
            <person name="Varghese N."/>
            <person name="Submissions S."/>
        </authorList>
    </citation>
    <scope>NUCLEOTIDE SEQUENCE</scope>
    <source>
        <strain evidence="1">WTE2008</strain>
    </source>
</reference>
<name>A0AC61PNC3_9FIRM</name>
<gene>
    <name evidence="1" type="ORF">SAMN06297397_2367</name>
</gene>
<organism evidence="1 2">
    <name type="scientific">Aristaeella lactis</name>
    <dbReference type="NCBI Taxonomy" id="3046383"/>
    <lineage>
        <taxon>Bacteria</taxon>
        <taxon>Bacillati</taxon>
        <taxon>Bacillota</taxon>
        <taxon>Clostridia</taxon>
        <taxon>Eubacteriales</taxon>
        <taxon>Aristaeellaceae</taxon>
        <taxon>Aristaeella</taxon>
    </lineage>
</organism>
<keyword evidence="2" id="KW-1185">Reference proteome</keyword>
<comment type="caution">
    <text evidence="1">The sequence shown here is derived from an EMBL/GenBank/DDBJ whole genome shotgun (WGS) entry which is preliminary data.</text>
</comment>
<evidence type="ECO:0000313" key="2">
    <source>
        <dbReference type="Proteomes" id="UP000192328"/>
    </source>
</evidence>
<protein>
    <submittedName>
        <fullName evidence="1">Glycosyltransferase involved in cell wall bisynthesis</fullName>
    </submittedName>
</protein>
<accession>A0AC61PNC3</accession>
<evidence type="ECO:0000313" key="1">
    <source>
        <dbReference type="EMBL" id="SMC76344.1"/>
    </source>
</evidence>